<dbReference type="GO" id="GO:0045892">
    <property type="term" value="P:negative regulation of DNA-templated transcription"/>
    <property type="evidence" value="ECO:0007669"/>
    <property type="project" value="InterPro"/>
</dbReference>
<dbReference type="RefSeq" id="XP_006535359.1">
    <property type="nucleotide sequence ID" value="XM_006535296.3"/>
</dbReference>
<accession>A0A0J9YU00</accession>
<dbReference type="eggNOG" id="ENOG502QWSJ">
    <property type="taxonomic scope" value="Eukaryota"/>
</dbReference>
<sequence>MSGQTPPTLQKRARQTQLRDEALAISPLESVPAVYVPWLFQEAFAGRHNSLIKTMVAAWPFQYLPVGPLINMHNLETLQALLDGVDRRLTRKFPPGRPKLQVLDMRNVHHGFWNIGSDANDSDSDAETLDEKQVVKALPRYALRQRLKIIVDLSISSQLNEEKAYFLNWAKQRKGSINFCCTKMKIWDAPDKVIREIMNVFHPEHITELELYTDWTLLRLAHFAPYFGQMKNLEKVFLAPLHKNTSPIMNITGASKVKCIKKIISQFSKFNCLQHVFMKRVHFLRDHLHQILGCLRTPLQTLSITHCLISQTDLDSFSCCHNLFKLKNLEIRGVTLFALDLMPLRGLLGKLAGTLKSLDFQWCSMKDSQLIVLLPALSQCSQLNQINFYSNDFSMAILKDLLQHTATWSKMNVEQYPVPLECYDALGHVSRERFVELCQELMDTLRAKREPKSISFATNVCQNCGKTCVYGQGARLCSCLQ</sequence>
<keyword evidence="3" id="KW-0677">Repeat</keyword>
<dbReference type="GO" id="GO:0008284">
    <property type="term" value="P:positive regulation of cell population proliferation"/>
    <property type="evidence" value="ECO:0007669"/>
    <property type="project" value="InterPro"/>
</dbReference>
<reference evidence="4 6" key="1">
    <citation type="journal article" date="2009" name="PLoS Biol.">
        <title>Lineage-specific biology revealed by a finished genome assembly of the mouse.</title>
        <authorList>
            <consortium name="Mouse Genome Sequencing Consortium"/>
            <person name="Church D.M."/>
            <person name="Goodstadt L."/>
            <person name="Hillier L.W."/>
            <person name="Zody M.C."/>
            <person name="Goldstein S."/>
            <person name="She X."/>
            <person name="Bult C.J."/>
            <person name="Agarwala R."/>
            <person name="Cherry J.L."/>
            <person name="DiCuccio M."/>
            <person name="Hlavina W."/>
            <person name="Kapustin Y."/>
            <person name="Meric P."/>
            <person name="Maglott D."/>
            <person name="Birtle Z."/>
            <person name="Marques A.C."/>
            <person name="Graves T."/>
            <person name="Zhou S."/>
            <person name="Teague B."/>
            <person name="Potamousis K."/>
            <person name="Churas C."/>
            <person name="Place M."/>
            <person name="Herschleb J."/>
            <person name="Runnheim R."/>
            <person name="Forrest D."/>
            <person name="Amos-Landgraf J."/>
            <person name="Schwartz D.C."/>
            <person name="Cheng Z."/>
            <person name="Lindblad-Toh K."/>
            <person name="Eichler E.E."/>
            <person name="Ponting C.P."/>
        </authorList>
    </citation>
    <scope>NUCLEOTIDE SEQUENCE [LARGE SCALE GENOMIC DNA]</scope>
    <source>
        <strain evidence="4 6">C57BL/6J</strain>
    </source>
</reference>
<dbReference type="BioGRID-ORCS" id="100040885">
    <property type="hits" value="0 hits in 6 CRISPR screens"/>
</dbReference>
<dbReference type="PANTHER" id="PTHR14224:SF77">
    <property type="entry name" value="D5ERTD577E PROTEIN-RELATED"/>
    <property type="match status" value="1"/>
</dbReference>
<dbReference type="PANTHER" id="PTHR14224">
    <property type="entry name" value="SIMILAR TO PREFERENTIALLY EXPRESSED ANTIGEN IN MELANOMA-LIKE 3"/>
    <property type="match status" value="1"/>
</dbReference>
<dbReference type="GeneID" id="100040885"/>
<dbReference type="GeneTree" id="ENSGT01030000234531"/>
<dbReference type="FunFam" id="3.80.10.10:FF:000524">
    <property type="entry name" value="Predicted gene 16427"/>
    <property type="match status" value="1"/>
</dbReference>
<dbReference type="GO" id="GO:0043161">
    <property type="term" value="P:proteasome-mediated ubiquitin-dependent protein catabolic process"/>
    <property type="evidence" value="ECO:0000318"/>
    <property type="project" value="GO_Central"/>
</dbReference>
<dbReference type="AGR" id="MGI:3704103"/>
<dbReference type="AlphaFoldDB" id="A0A0J9YU00"/>
<dbReference type="Ensembl" id="ENSMUST00000201432.4">
    <property type="protein sequence ID" value="ENSMUSP00000144252.2"/>
    <property type="gene ID" value="ENSMUSG00000096044.6"/>
</dbReference>
<gene>
    <name evidence="4 5" type="primary">Pramel33</name>
</gene>
<reference evidence="4" key="3">
    <citation type="submission" date="2025-05" db="UniProtKB">
        <authorList>
            <consortium name="Ensembl"/>
        </authorList>
    </citation>
    <scope>IDENTIFICATION</scope>
    <source>
        <strain evidence="4">C57BL/6J</strain>
    </source>
</reference>
<dbReference type="InterPro" id="IPR050694">
    <property type="entry name" value="LRRC14/PRAME"/>
</dbReference>
<dbReference type="Ensembl" id="ENSMUST00000200745.2">
    <property type="protein sequence ID" value="ENSMUSP00000143929.2"/>
    <property type="gene ID" value="ENSMUSG00000096044.6"/>
</dbReference>
<dbReference type="VEuPathDB" id="HostDB:ENSMUSG00000096044"/>
<dbReference type="InterPro" id="IPR032675">
    <property type="entry name" value="LRR_dom_sf"/>
</dbReference>
<evidence type="ECO:0000313" key="4">
    <source>
        <dbReference type="Ensembl" id="ENSMUSP00000143929.2"/>
    </source>
</evidence>
<dbReference type="KEGG" id="mmu:100040885"/>
<keyword evidence="6" id="KW-1185">Reference proteome</keyword>
<evidence type="ECO:0000313" key="6">
    <source>
        <dbReference type="Proteomes" id="UP000000589"/>
    </source>
</evidence>
<protein>
    <submittedName>
        <fullName evidence="4">PRAME like 33</fullName>
    </submittedName>
</protein>
<dbReference type="Gene3D" id="3.80.10.10">
    <property type="entry name" value="Ribonuclease Inhibitor"/>
    <property type="match status" value="1"/>
</dbReference>
<dbReference type="GO" id="GO:1990756">
    <property type="term" value="F:ubiquitin-like ligase-substrate adaptor activity"/>
    <property type="evidence" value="ECO:0000318"/>
    <property type="project" value="GO_Central"/>
</dbReference>
<evidence type="ECO:0000313" key="5">
    <source>
        <dbReference type="MGI" id="MGI:3704103"/>
    </source>
</evidence>
<dbReference type="ExpressionAtlas" id="A0A0J9YU00">
    <property type="expression patterns" value="baseline"/>
</dbReference>
<evidence type="ECO:0000256" key="1">
    <source>
        <dbReference type="ARBA" id="ARBA00009608"/>
    </source>
</evidence>
<dbReference type="SUPFAM" id="SSF52047">
    <property type="entry name" value="RNI-like"/>
    <property type="match status" value="1"/>
</dbReference>
<dbReference type="PaxDb" id="10090-ENSMUSP00000136855"/>
<name>A0A0J9YU00_MOUSE</name>
<dbReference type="MGI" id="MGI:3704103">
    <property type="gene designation" value="Pramel33"/>
</dbReference>
<dbReference type="CTD" id="100040885"/>
<dbReference type="GO" id="GO:0031462">
    <property type="term" value="C:Cul2-RING ubiquitin ligase complex"/>
    <property type="evidence" value="ECO:0000318"/>
    <property type="project" value="GO_Central"/>
</dbReference>
<reference evidence="4" key="2">
    <citation type="journal article" date="2011" name="PLoS Biol.">
        <title>Modernizing reference genome assemblies.</title>
        <authorList>
            <person name="Church D.M."/>
            <person name="Schneider V.A."/>
            <person name="Graves T."/>
            <person name="Auger K."/>
            <person name="Cunningham F."/>
            <person name="Bouk N."/>
            <person name="Chen H.C."/>
            <person name="Agarwala R."/>
            <person name="McLaren W.M."/>
            <person name="Ritchie G.R."/>
            <person name="Albracht D."/>
            <person name="Kremitzki M."/>
            <person name="Rock S."/>
            <person name="Kotkiewicz H."/>
            <person name="Kremitzki C."/>
            <person name="Wollam A."/>
            <person name="Trani L."/>
            <person name="Fulton L."/>
            <person name="Fulton R."/>
            <person name="Matthews L."/>
            <person name="Whitehead S."/>
            <person name="Chow W."/>
            <person name="Torrance J."/>
            <person name="Dunn M."/>
            <person name="Harden G."/>
            <person name="Threadgold G."/>
            <person name="Wood J."/>
            <person name="Collins J."/>
            <person name="Heath P."/>
            <person name="Griffiths G."/>
            <person name="Pelan S."/>
            <person name="Grafham D."/>
            <person name="Eichler E.E."/>
            <person name="Weinstock G."/>
            <person name="Mardis E.R."/>
            <person name="Wilson R.K."/>
            <person name="Howe K."/>
            <person name="Flicek P."/>
            <person name="Hubbard T."/>
        </authorList>
    </citation>
    <scope>NUCLEOTIDE SEQUENCE [LARGE SCALE GENOMIC DNA]</scope>
    <source>
        <strain evidence="4">C57BL/6J</strain>
    </source>
</reference>
<dbReference type="PIRSF" id="PIRSF038286">
    <property type="entry name" value="PRAME"/>
    <property type="match status" value="1"/>
</dbReference>
<dbReference type="GO" id="GO:0043066">
    <property type="term" value="P:negative regulation of apoptotic process"/>
    <property type="evidence" value="ECO:0007669"/>
    <property type="project" value="InterPro"/>
</dbReference>
<dbReference type="Bgee" id="ENSMUSG00000096044">
    <property type="expression patterns" value="Expressed in blastoderm cell in morula and 4 other cell types or tissues"/>
</dbReference>
<evidence type="ECO:0000256" key="3">
    <source>
        <dbReference type="ARBA" id="ARBA00022737"/>
    </source>
</evidence>
<proteinExistence type="inferred from homology"/>
<dbReference type="GO" id="GO:0045596">
    <property type="term" value="P:negative regulation of cell differentiation"/>
    <property type="evidence" value="ECO:0007669"/>
    <property type="project" value="InterPro"/>
</dbReference>
<keyword evidence="2" id="KW-0433">Leucine-rich repeat</keyword>
<dbReference type="Proteomes" id="UP000000589">
    <property type="component" value="Chromosome 5"/>
</dbReference>
<dbReference type="GO" id="GO:0005737">
    <property type="term" value="C:cytoplasm"/>
    <property type="evidence" value="ECO:0000318"/>
    <property type="project" value="GO_Central"/>
</dbReference>
<dbReference type="InterPro" id="IPR026271">
    <property type="entry name" value="PRAME"/>
</dbReference>
<comment type="similarity">
    <text evidence="1">Belongs to the PRAME family.</text>
</comment>
<evidence type="ECO:0000256" key="2">
    <source>
        <dbReference type="ARBA" id="ARBA00022614"/>
    </source>
</evidence>
<organism evidence="4 6">
    <name type="scientific">Mus musculus</name>
    <name type="common">Mouse</name>
    <dbReference type="NCBI Taxonomy" id="10090"/>
    <lineage>
        <taxon>Eukaryota</taxon>
        <taxon>Metazoa</taxon>
        <taxon>Chordata</taxon>
        <taxon>Craniata</taxon>
        <taxon>Vertebrata</taxon>
        <taxon>Euteleostomi</taxon>
        <taxon>Mammalia</taxon>
        <taxon>Eutheria</taxon>
        <taxon>Euarchontoglires</taxon>
        <taxon>Glires</taxon>
        <taxon>Rodentia</taxon>
        <taxon>Myomorpha</taxon>
        <taxon>Muroidea</taxon>
        <taxon>Muridae</taxon>
        <taxon>Murinae</taxon>
        <taxon>Mus</taxon>
        <taxon>Mus</taxon>
    </lineage>
</organism>